<evidence type="ECO:0000259" key="2">
    <source>
        <dbReference type="Pfam" id="PF00431"/>
    </source>
</evidence>
<feature type="domain" description="CUB" evidence="2">
    <location>
        <begin position="44"/>
        <end position="161"/>
    </location>
</feature>
<dbReference type="Gene3D" id="2.60.120.290">
    <property type="entry name" value="Spermadhesin, CUB domain"/>
    <property type="match status" value="1"/>
</dbReference>
<accession>A0A2G8KJY9</accession>
<dbReference type="Pfam" id="PF00431">
    <property type="entry name" value="CUB"/>
    <property type="match status" value="1"/>
</dbReference>
<name>A0A2G8KJY9_STIJA</name>
<proteinExistence type="predicted"/>
<dbReference type="InterPro" id="IPR035914">
    <property type="entry name" value="Sperma_CUB_dom_sf"/>
</dbReference>
<evidence type="ECO:0000313" key="4">
    <source>
        <dbReference type="Proteomes" id="UP000230750"/>
    </source>
</evidence>
<dbReference type="AlphaFoldDB" id="A0A2G8KJY9"/>
<organism evidence="3 4">
    <name type="scientific">Stichopus japonicus</name>
    <name type="common">Sea cucumber</name>
    <dbReference type="NCBI Taxonomy" id="307972"/>
    <lineage>
        <taxon>Eukaryota</taxon>
        <taxon>Metazoa</taxon>
        <taxon>Echinodermata</taxon>
        <taxon>Eleutherozoa</taxon>
        <taxon>Echinozoa</taxon>
        <taxon>Holothuroidea</taxon>
        <taxon>Aspidochirotacea</taxon>
        <taxon>Aspidochirotida</taxon>
        <taxon>Stichopodidae</taxon>
        <taxon>Apostichopus</taxon>
    </lineage>
</organism>
<comment type="caution">
    <text evidence="3">The sequence shown here is derived from an EMBL/GenBank/DDBJ whole genome shotgun (WGS) entry which is preliminary data.</text>
</comment>
<dbReference type="InterPro" id="IPR000859">
    <property type="entry name" value="CUB_dom"/>
</dbReference>
<dbReference type="Proteomes" id="UP000230750">
    <property type="component" value="Unassembled WGS sequence"/>
</dbReference>
<gene>
    <name evidence="3" type="ORF">BSL78_14872</name>
</gene>
<reference evidence="3 4" key="1">
    <citation type="journal article" date="2017" name="PLoS Biol.">
        <title>The sea cucumber genome provides insights into morphological evolution and visceral regeneration.</title>
        <authorList>
            <person name="Zhang X."/>
            <person name="Sun L."/>
            <person name="Yuan J."/>
            <person name="Sun Y."/>
            <person name="Gao Y."/>
            <person name="Zhang L."/>
            <person name="Li S."/>
            <person name="Dai H."/>
            <person name="Hamel J.F."/>
            <person name="Liu C."/>
            <person name="Yu Y."/>
            <person name="Liu S."/>
            <person name="Lin W."/>
            <person name="Guo K."/>
            <person name="Jin S."/>
            <person name="Xu P."/>
            <person name="Storey K.B."/>
            <person name="Huan P."/>
            <person name="Zhang T."/>
            <person name="Zhou Y."/>
            <person name="Zhang J."/>
            <person name="Lin C."/>
            <person name="Li X."/>
            <person name="Xing L."/>
            <person name="Huo D."/>
            <person name="Sun M."/>
            <person name="Wang L."/>
            <person name="Mercier A."/>
            <person name="Li F."/>
            <person name="Yang H."/>
            <person name="Xiang J."/>
        </authorList>
    </citation>
    <scope>NUCLEOTIDE SEQUENCE [LARGE SCALE GENOMIC DNA]</scope>
    <source>
        <strain evidence="3">Shaxun</strain>
        <tissue evidence="3">Muscle</tissue>
    </source>
</reference>
<evidence type="ECO:0000256" key="1">
    <source>
        <dbReference type="ARBA" id="ARBA00023157"/>
    </source>
</evidence>
<dbReference type="EMBL" id="MRZV01000532">
    <property type="protein sequence ID" value="PIK48268.1"/>
    <property type="molecule type" value="Genomic_DNA"/>
</dbReference>
<dbReference type="SUPFAM" id="SSF49854">
    <property type="entry name" value="Spermadhesin, CUB domain"/>
    <property type="match status" value="1"/>
</dbReference>
<protein>
    <submittedName>
        <fullName evidence="3">Putative fibropellin-3-like</fullName>
    </submittedName>
</protein>
<evidence type="ECO:0000313" key="3">
    <source>
        <dbReference type="EMBL" id="PIK48268.1"/>
    </source>
</evidence>
<keyword evidence="1" id="KW-1015">Disulfide bond</keyword>
<sequence length="171" mass="19614">MISFSMSPHLPARFFGSFFPSPNSGFRTDRPQQSFITCYGDSCSTGSFQSLNYPNLYEDRWTAIYLLYIPRASRIDFTFTGDGGFGIETLKDELYVGNGLSFSSNDFTEADIVDGNRVVRFFDNSTLNGKRYPPPFSFETDSVWLYFLTDKNIMLNGWQLKWTSTGLYYII</sequence>
<keyword evidence="4" id="KW-1185">Reference proteome</keyword>